<dbReference type="EMBL" id="JARJCM010000479">
    <property type="protein sequence ID" value="KAJ7016630.1"/>
    <property type="molecule type" value="Genomic_DNA"/>
</dbReference>
<gene>
    <name evidence="2" type="ORF">C8F04DRAFT_1201784</name>
</gene>
<dbReference type="Proteomes" id="UP001218188">
    <property type="component" value="Unassembled WGS sequence"/>
</dbReference>
<evidence type="ECO:0000313" key="3">
    <source>
        <dbReference type="Proteomes" id="UP001218188"/>
    </source>
</evidence>
<feature type="region of interest" description="Disordered" evidence="1">
    <location>
        <begin position="297"/>
        <end position="338"/>
    </location>
</feature>
<proteinExistence type="predicted"/>
<evidence type="ECO:0000313" key="2">
    <source>
        <dbReference type="EMBL" id="KAJ7016630.1"/>
    </source>
</evidence>
<keyword evidence="3" id="KW-1185">Reference proteome</keyword>
<feature type="compositionally biased region" description="Polar residues" evidence="1">
    <location>
        <begin position="297"/>
        <end position="326"/>
    </location>
</feature>
<sequence>MTSVATSFSGAATNYCGVWMNKCMVFLHLSMHYETYNASTTEPDWGGISNQRRIWTSCAGTEVHTENLSLHNNSNLPGPKWIVNAWCRLHLKFAVPLKLSGIYRPELKITSHWPPKTSVLTQYNSTPKWSETAPGPLGGLKKTFRPSIRFSNADVPLRLNLRYLGDGFNLEFTLVLVAFIFDEVLSDSEVVKLTGSNIVLGLRVCVRASDTMQLNLVQRSFFYRSIQLNFELQPTELGFKYPYNPDDFCLEFNRTPTQLQPALQWLGSQFTGFPRCNSAQPIRPETRLIFVRLEDPQNSQRRVRTAQPNVDSPPQTHKTTRTSQSAPHERILGGGVAG</sequence>
<name>A0AAD6RYF1_9AGAR</name>
<evidence type="ECO:0000256" key="1">
    <source>
        <dbReference type="SAM" id="MobiDB-lite"/>
    </source>
</evidence>
<reference evidence="2" key="1">
    <citation type="submission" date="2023-03" db="EMBL/GenBank/DDBJ databases">
        <title>Massive genome expansion in bonnet fungi (Mycena s.s.) driven by repeated elements and novel gene families across ecological guilds.</title>
        <authorList>
            <consortium name="Lawrence Berkeley National Laboratory"/>
            <person name="Harder C.B."/>
            <person name="Miyauchi S."/>
            <person name="Viragh M."/>
            <person name="Kuo A."/>
            <person name="Thoen E."/>
            <person name="Andreopoulos B."/>
            <person name="Lu D."/>
            <person name="Skrede I."/>
            <person name="Drula E."/>
            <person name="Henrissat B."/>
            <person name="Morin E."/>
            <person name="Kohler A."/>
            <person name="Barry K."/>
            <person name="LaButti K."/>
            <person name="Morin E."/>
            <person name="Salamov A."/>
            <person name="Lipzen A."/>
            <person name="Mereny Z."/>
            <person name="Hegedus B."/>
            <person name="Baldrian P."/>
            <person name="Stursova M."/>
            <person name="Weitz H."/>
            <person name="Taylor A."/>
            <person name="Grigoriev I.V."/>
            <person name="Nagy L.G."/>
            <person name="Martin F."/>
            <person name="Kauserud H."/>
        </authorList>
    </citation>
    <scope>NUCLEOTIDE SEQUENCE</scope>
    <source>
        <strain evidence="2">CBHHK200</strain>
    </source>
</reference>
<comment type="caution">
    <text evidence="2">The sequence shown here is derived from an EMBL/GenBank/DDBJ whole genome shotgun (WGS) entry which is preliminary data.</text>
</comment>
<protein>
    <submittedName>
        <fullName evidence="2">Uncharacterized protein</fullName>
    </submittedName>
</protein>
<organism evidence="2 3">
    <name type="scientific">Mycena alexandri</name>
    <dbReference type="NCBI Taxonomy" id="1745969"/>
    <lineage>
        <taxon>Eukaryota</taxon>
        <taxon>Fungi</taxon>
        <taxon>Dikarya</taxon>
        <taxon>Basidiomycota</taxon>
        <taxon>Agaricomycotina</taxon>
        <taxon>Agaricomycetes</taxon>
        <taxon>Agaricomycetidae</taxon>
        <taxon>Agaricales</taxon>
        <taxon>Marasmiineae</taxon>
        <taxon>Mycenaceae</taxon>
        <taxon>Mycena</taxon>
    </lineage>
</organism>
<accession>A0AAD6RYF1</accession>
<dbReference type="AlphaFoldDB" id="A0AAD6RYF1"/>